<gene>
    <name evidence="1" type="ORF">CHLNCDRAFT_138883</name>
</gene>
<name>E1ZNV0_CHLVA</name>
<dbReference type="OrthoDB" id="413520at2759"/>
<dbReference type="InterPro" id="IPR019410">
    <property type="entry name" value="Methyltransf_16"/>
</dbReference>
<dbReference type="GeneID" id="17351828"/>
<dbReference type="InParanoid" id="E1ZNV0"/>
<evidence type="ECO:0000313" key="1">
    <source>
        <dbReference type="EMBL" id="EFN52501.1"/>
    </source>
</evidence>
<evidence type="ECO:0008006" key="3">
    <source>
        <dbReference type="Google" id="ProtNLM"/>
    </source>
</evidence>
<protein>
    <recommendedName>
        <fullName evidence="3">Methyltransferase small domain-containing protein</fullName>
    </recommendedName>
</protein>
<dbReference type="InterPro" id="IPR029063">
    <property type="entry name" value="SAM-dependent_MTases_sf"/>
</dbReference>
<organism evidence="2">
    <name type="scientific">Chlorella variabilis</name>
    <name type="common">Green alga</name>
    <dbReference type="NCBI Taxonomy" id="554065"/>
    <lineage>
        <taxon>Eukaryota</taxon>
        <taxon>Viridiplantae</taxon>
        <taxon>Chlorophyta</taxon>
        <taxon>core chlorophytes</taxon>
        <taxon>Trebouxiophyceae</taxon>
        <taxon>Chlorellales</taxon>
        <taxon>Chlorellaceae</taxon>
        <taxon>Chlorella clade</taxon>
        <taxon>Chlorella</taxon>
    </lineage>
</organism>
<dbReference type="Gene3D" id="3.40.50.150">
    <property type="entry name" value="Vaccinia Virus protein VP39"/>
    <property type="match status" value="1"/>
</dbReference>
<dbReference type="Pfam" id="PF10294">
    <property type="entry name" value="Methyltransf_16"/>
    <property type="match status" value="1"/>
</dbReference>
<accession>E1ZNV0</accession>
<dbReference type="EMBL" id="GL433856">
    <property type="protein sequence ID" value="EFN52501.1"/>
    <property type="molecule type" value="Genomic_DNA"/>
</dbReference>
<dbReference type="AlphaFoldDB" id="E1ZNV0"/>
<dbReference type="PANTHER" id="PTHR14614">
    <property type="entry name" value="HEPATOCELLULAR CARCINOMA-ASSOCIATED ANTIGEN"/>
    <property type="match status" value="1"/>
</dbReference>
<dbReference type="RefSeq" id="XP_005844603.1">
    <property type="nucleotide sequence ID" value="XM_005844541.1"/>
</dbReference>
<dbReference type="KEGG" id="cvr:CHLNCDRAFT_138883"/>
<dbReference type="eggNOG" id="KOG2793">
    <property type="taxonomic scope" value="Eukaryota"/>
</dbReference>
<dbReference type="SUPFAM" id="SSF53335">
    <property type="entry name" value="S-adenosyl-L-methionine-dependent methyltransferases"/>
    <property type="match status" value="1"/>
</dbReference>
<sequence>MAEGGPPAPALGASAAPAPDLIGLDIWPASIALCRYVAAHPQLVASPGQHVLELGAGMGLVGLLCTKLGAASVLLSDYEPAVLAHLGSNVALNSLQPRCRTQQLDFRHPGAGLRPDQQRTWRLAVAADVLYCEAIVPHFIATLKLALHAQGVALVGHQVRRAVVLDPATRLPRLEESDGPLDAFMRDVAGEGLQLRVLSRRATCSNVDSDPMVLLAVGGQAAVLAGLPGA</sequence>
<keyword evidence="2" id="KW-1185">Reference proteome</keyword>
<dbReference type="Proteomes" id="UP000008141">
    <property type="component" value="Unassembled WGS sequence"/>
</dbReference>
<evidence type="ECO:0000313" key="2">
    <source>
        <dbReference type="Proteomes" id="UP000008141"/>
    </source>
</evidence>
<dbReference type="STRING" id="554065.E1ZNV0"/>
<reference evidence="1 2" key="1">
    <citation type="journal article" date="2010" name="Plant Cell">
        <title>The Chlorella variabilis NC64A genome reveals adaptation to photosymbiosis, coevolution with viruses, and cryptic sex.</title>
        <authorList>
            <person name="Blanc G."/>
            <person name="Duncan G."/>
            <person name="Agarkova I."/>
            <person name="Borodovsky M."/>
            <person name="Gurnon J."/>
            <person name="Kuo A."/>
            <person name="Lindquist E."/>
            <person name="Lucas S."/>
            <person name="Pangilinan J."/>
            <person name="Polle J."/>
            <person name="Salamov A."/>
            <person name="Terry A."/>
            <person name="Yamada T."/>
            <person name="Dunigan D.D."/>
            <person name="Grigoriev I.V."/>
            <person name="Claverie J.M."/>
            <person name="Van Etten J.L."/>
        </authorList>
    </citation>
    <scope>NUCLEOTIDE SEQUENCE [LARGE SCALE GENOMIC DNA]</scope>
    <source>
        <strain evidence="1 2">NC64A</strain>
    </source>
</reference>
<proteinExistence type="predicted"/>